<name>A0A4Y2GSA8_ARAVE</name>
<evidence type="ECO:0000313" key="1">
    <source>
        <dbReference type="EMBL" id="GBM55811.1"/>
    </source>
</evidence>
<dbReference type="EMBL" id="BGPR01001516">
    <property type="protein sequence ID" value="GBM55811.1"/>
    <property type="molecule type" value="Genomic_DNA"/>
</dbReference>
<gene>
    <name evidence="1" type="ORF">AVEN_75036_1</name>
</gene>
<dbReference type="AlphaFoldDB" id="A0A4Y2GSA8"/>
<keyword evidence="2" id="KW-1185">Reference proteome</keyword>
<protein>
    <submittedName>
        <fullName evidence="1">Uncharacterized protein</fullName>
    </submittedName>
</protein>
<sequence>MSTNWDVVRYFLFLEPWTMQKDKGDDFIKFVTLKVEQFWEHSGTPVTPIRTRHFKAKLKKLIVQCENLRKHLTRKNFPAESEGFLESLLLLFDIAHDGATSIIEHDRCRTRNMILKDESD</sequence>
<reference evidence="1 2" key="1">
    <citation type="journal article" date="2019" name="Sci. Rep.">
        <title>Orb-weaving spider Araneus ventricosus genome elucidates the spidroin gene catalogue.</title>
        <authorList>
            <person name="Kono N."/>
            <person name="Nakamura H."/>
            <person name="Ohtoshi R."/>
            <person name="Moran D.A.P."/>
            <person name="Shinohara A."/>
            <person name="Yoshida Y."/>
            <person name="Fujiwara M."/>
            <person name="Mori M."/>
            <person name="Tomita M."/>
            <person name="Arakawa K."/>
        </authorList>
    </citation>
    <scope>NUCLEOTIDE SEQUENCE [LARGE SCALE GENOMIC DNA]</scope>
</reference>
<accession>A0A4Y2GSA8</accession>
<proteinExistence type="predicted"/>
<dbReference type="Proteomes" id="UP000499080">
    <property type="component" value="Unassembled WGS sequence"/>
</dbReference>
<comment type="caution">
    <text evidence="1">The sequence shown here is derived from an EMBL/GenBank/DDBJ whole genome shotgun (WGS) entry which is preliminary data.</text>
</comment>
<evidence type="ECO:0000313" key="2">
    <source>
        <dbReference type="Proteomes" id="UP000499080"/>
    </source>
</evidence>
<organism evidence="1 2">
    <name type="scientific">Araneus ventricosus</name>
    <name type="common">Orbweaver spider</name>
    <name type="synonym">Epeira ventricosa</name>
    <dbReference type="NCBI Taxonomy" id="182803"/>
    <lineage>
        <taxon>Eukaryota</taxon>
        <taxon>Metazoa</taxon>
        <taxon>Ecdysozoa</taxon>
        <taxon>Arthropoda</taxon>
        <taxon>Chelicerata</taxon>
        <taxon>Arachnida</taxon>
        <taxon>Araneae</taxon>
        <taxon>Araneomorphae</taxon>
        <taxon>Entelegynae</taxon>
        <taxon>Araneoidea</taxon>
        <taxon>Araneidae</taxon>
        <taxon>Araneus</taxon>
    </lineage>
</organism>